<dbReference type="InterPro" id="IPR006094">
    <property type="entry name" value="Oxid_FAD_bind_N"/>
</dbReference>
<dbReference type="GeneID" id="89943215"/>
<keyword evidence="2" id="KW-0285">Flavoprotein</keyword>
<dbReference type="PANTHER" id="PTHR42973">
    <property type="entry name" value="BINDING OXIDOREDUCTASE, PUTATIVE (AFU_ORTHOLOGUE AFUA_1G17690)-RELATED"/>
    <property type="match status" value="1"/>
</dbReference>
<dbReference type="PROSITE" id="PS51387">
    <property type="entry name" value="FAD_PCMH"/>
    <property type="match status" value="1"/>
</dbReference>
<dbReference type="Pfam" id="PF01565">
    <property type="entry name" value="FAD_binding_4"/>
    <property type="match status" value="1"/>
</dbReference>
<dbReference type="InterPro" id="IPR050416">
    <property type="entry name" value="FAD-linked_Oxidoreductase"/>
</dbReference>
<dbReference type="SUPFAM" id="SSF56176">
    <property type="entry name" value="FAD-binding/transporter-associated domain-like"/>
    <property type="match status" value="1"/>
</dbReference>
<keyword evidence="7" id="KW-1185">Reference proteome</keyword>
<evidence type="ECO:0000256" key="1">
    <source>
        <dbReference type="ARBA" id="ARBA00005466"/>
    </source>
</evidence>
<feature type="domain" description="FAD-binding PCMH-type" evidence="5">
    <location>
        <begin position="87"/>
        <end position="259"/>
    </location>
</feature>
<dbReference type="InterPro" id="IPR016166">
    <property type="entry name" value="FAD-bd_PCMH"/>
</dbReference>
<dbReference type="AlphaFoldDB" id="A0AAN6THX0"/>
<dbReference type="InterPro" id="IPR016169">
    <property type="entry name" value="FAD-bd_PCMH_sub2"/>
</dbReference>
<gene>
    <name evidence="6" type="ORF">N656DRAFT_843436</name>
</gene>
<dbReference type="GO" id="GO:0016491">
    <property type="term" value="F:oxidoreductase activity"/>
    <property type="evidence" value="ECO:0007669"/>
    <property type="project" value="UniProtKB-KW"/>
</dbReference>
<reference evidence="6" key="1">
    <citation type="journal article" date="2023" name="Mol. Phylogenet. Evol.">
        <title>Genome-scale phylogeny and comparative genomics of the fungal order Sordariales.</title>
        <authorList>
            <person name="Hensen N."/>
            <person name="Bonometti L."/>
            <person name="Westerberg I."/>
            <person name="Brannstrom I.O."/>
            <person name="Guillou S."/>
            <person name="Cros-Aarteil S."/>
            <person name="Calhoun S."/>
            <person name="Haridas S."/>
            <person name="Kuo A."/>
            <person name="Mondo S."/>
            <person name="Pangilinan J."/>
            <person name="Riley R."/>
            <person name="LaButti K."/>
            <person name="Andreopoulos B."/>
            <person name="Lipzen A."/>
            <person name="Chen C."/>
            <person name="Yan M."/>
            <person name="Daum C."/>
            <person name="Ng V."/>
            <person name="Clum A."/>
            <person name="Steindorff A."/>
            <person name="Ohm R.A."/>
            <person name="Martin F."/>
            <person name="Silar P."/>
            <person name="Natvig D.O."/>
            <person name="Lalanne C."/>
            <person name="Gautier V."/>
            <person name="Ament-Velasquez S.L."/>
            <person name="Kruys A."/>
            <person name="Hutchinson M.I."/>
            <person name="Powell A.J."/>
            <person name="Barry K."/>
            <person name="Miller A.N."/>
            <person name="Grigoriev I.V."/>
            <person name="Debuchy R."/>
            <person name="Gladieux P."/>
            <person name="Hiltunen Thoren M."/>
            <person name="Johannesson H."/>
        </authorList>
    </citation>
    <scope>NUCLEOTIDE SEQUENCE</scope>
    <source>
        <strain evidence="6">CBS 508.74</strain>
    </source>
</reference>
<dbReference type="InterPro" id="IPR036318">
    <property type="entry name" value="FAD-bd_PCMH-like_sf"/>
</dbReference>
<proteinExistence type="inferred from homology"/>
<name>A0AAN6THX0_9PEZI</name>
<evidence type="ECO:0000313" key="7">
    <source>
        <dbReference type="Proteomes" id="UP001302812"/>
    </source>
</evidence>
<comment type="caution">
    <text evidence="6">The sequence shown here is derived from an EMBL/GenBank/DDBJ whole genome shotgun (WGS) entry which is preliminary data.</text>
</comment>
<evidence type="ECO:0000259" key="5">
    <source>
        <dbReference type="PROSITE" id="PS51387"/>
    </source>
</evidence>
<dbReference type="GO" id="GO:0071949">
    <property type="term" value="F:FAD binding"/>
    <property type="evidence" value="ECO:0007669"/>
    <property type="project" value="InterPro"/>
</dbReference>
<comment type="similarity">
    <text evidence="1">Belongs to the oxygen-dependent FAD-linked oxidoreductase family.</text>
</comment>
<dbReference type="RefSeq" id="XP_064672286.1">
    <property type="nucleotide sequence ID" value="XM_064819089.1"/>
</dbReference>
<dbReference type="EMBL" id="MU853336">
    <property type="protein sequence ID" value="KAK4114716.1"/>
    <property type="molecule type" value="Genomic_DNA"/>
</dbReference>
<dbReference type="Gene3D" id="3.30.465.10">
    <property type="match status" value="1"/>
</dbReference>
<accession>A0AAN6THX0</accession>
<reference evidence="6" key="2">
    <citation type="submission" date="2023-05" db="EMBL/GenBank/DDBJ databases">
        <authorList>
            <consortium name="Lawrence Berkeley National Laboratory"/>
            <person name="Steindorff A."/>
            <person name="Hensen N."/>
            <person name="Bonometti L."/>
            <person name="Westerberg I."/>
            <person name="Brannstrom I.O."/>
            <person name="Guillou S."/>
            <person name="Cros-Aarteil S."/>
            <person name="Calhoun S."/>
            <person name="Haridas S."/>
            <person name="Kuo A."/>
            <person name="Mondo S."/>
            <person name="Pangilinan J."/>
            <person name="Riley R."/>
            <person name="Labutti K."/>
            <person name="Andreopoulos B."/>
            <person name="Lipzen A."/>
            <person name="Chen C."/>
            <person name="Yanf M."/>
            <person name="Daum C."/>
            <person name="Ng V."/>
            <person name="Clum A."/>
            <person name="Ohm R."/>
            <person name="Martin F."/>
            <person name="Silar P."/>
            <person name="Natvig D."/>
            <person name="Lalanne C."/>
            <person name="Gautier V."/>
            <person name="Ament-Velasquez S.L."/>
            <person name="Kruys A."/>
            <person name="Hutchinson M.I."/>
            <person name="Powell A.J."/>
            <person name="Barry K."/>
            <person name="Miller A.N."/>
            <person name="Grigoriev I.V."/>
            <person name="Debuchy R."/>
            <person name="Gladieux P."/>
            <person name="Thoren M.H."/>
            <person name="Johannesson H."/>
        </authorList>
    </citation>
    <scope>NUCLEOTIDE SEQUENCE</scope>
    <source>
        <strain evidence="6">CBS 508.74</strain>
    </source>
</reference>
<organism evidence="6 7">
    <name type="scientific">Canariomyces notabilis</name>
    <dbReference type="NCBI Taxonomy" id="2074819"/>
    <lineage>
        <taxon>Eukaryota</taxon>
        <taxon>Fungi</taxon>
        <taxon>Dikarya</taxon>
        <taxon>Ascomycota</taxon>
        <taxon>Pezizomycotina</taxon>
        <taxon>Sordariomycetes</taxon>
        <taxon>Sordariomycetidae</taxon>
        <taxon>Sordariales</taxon>
        <taxon>Chaetomiaceae</taxon>
        <taxon>Canariomyces</taxon>
    </lineage>
</organism>
<keyword evidence="4" id="KW-0560">Oxidoreductase</keyword>
<evidence type="ECO:0000256" key="2">
    <source>
        <dbReference type="ARBA" id="ARBA00022630"/>
    </source>
</evidence>
<dbReference type="Gene3D" id="3.40.462.20">
    <property type="match status" value="1"/>
</dbReference>
<evidence type="ECO:0000256" key="4">
    <source>
        <dbReference type="ARBA" id="ARBA00023002"/>
    </source>
</evidence>
<dbReference type="Proteomes" id="UP001302812">
    <property type="component" value="Unassembled WGS sequence"/>
</dbReference>
<evidence type="ECO:0000313" key="6">
    <source>
        <dbReference type="EMBL" id="KAK4114716.1"/>
    </source>
</evidence>
<evidence type="ECO:0000256" key="3">
    <source>
        <dbReference type="ARBA" id="ARBA00022827"/>
    </source>
</evidence>
<sequence length="518" mass="55586">MTKMNLHDFVDSLKLPDHKASQLRASLEKDHEVISFLASREATSSTESSSALISPACLTLRIALEPEEVITGDDLTQVINSSWPATTWATPACVVLPNSAKDVSITLKIIKFFCVKFSVRSGGHSPNPGWSSVAAPGILIDLQRLNHINVSSDATTVTVGAGQKWGNVIEALDAHKVTVIGARSPGVGVGGLILGGGYFHFSPEFGLACDDVKTFEVVLANGSVVQASATNNPGLFWALKGGGSNFGIVTSFELYTVPVHEVWVEGLAFSPAQVLAVFDAYAAFQKSPTPDLKATVSVVVSLDIVLVALLYSASASSRPAAFAPFENLSPLTVVVPPTNTTVWQFMQIASATQATDATRHDYRAASSKINAKLYTDVYNSWVQQATQVRAATGANQTFTIQTFSGNLVQQGINKGGNPPGMPLEDFQCWTTLVDWTNAADDDAARSVSIETEKTWNKLSRERGFAVDFLYMNDASREQNPLASYGAANIAKLKSIAAKYDPTRVFQTLQNDGFLLRDV</sequence>
<keyword evidence="3" id="KW-0274">FAD</keyword>
<protein>
    <submittedName>
        <fullName evidence="6">FAD linked oxidase-like protein</fullName>
    </submittedName>
</protein>
<dbReference type="PANTHER" id="PTHR42973:SF54">
    <property type="entry name" value="FAD-BINDING PCMH-TYPE DOMAIN-CONTAINING PROTEIN"/>
    <property type="match status" value="1"/>
</dbReference>